<protein>
    <submittedName>
        <fullName evidence="2">ATPase</fullName>
    </submittedName>
</protein>
<dbReference type="SUPFAM" id="SSF55874">
    <property type="entry name" value="ATPase domain of HSP90 chaperone/DNA topoisomerase II/histidine kinase"/>
    <property type="match status" value="1"/>
</dbReference>
<reference evidence="3" key="1">
    <citation type="submission" date="2016-06" db="EMBL/GenBank/DDBJ databases">
        <authorList>
            <person name="Petersen J."/>
            <person name="Sayavedra L."/>
        </authorList>
    </citation>
    <scope>NUCLEOTIDE SEQUENCE [LARGE SCALE GENOMIC DNA]</scope>
    <source>
        <strain evidence="3">BazSymA</strain>
    </source>
</reference>
<dbReference type="AlphaFoldDB" id="A0A1H6MRP3"/>
<dbReference type="Pfam" id="PF14213">
    <property type="entry name" value="DUF4325"/>
    <property type="match status" value="1"/>
</dbReference>
<dbReference type="GO" id="GO:0006355">
    <property type="term" value="P:regulation of DNA-templated transcription"/>
    <property type="evidence" value="ECO:0007669"/>
    <property type="project" value="UniProtKB-ARBA"/>
</dbReference>
<dbReference type="EMBL" id="CDSC02000489">
    <property type="protein sequence ID" value="SEI04594.1"/>
    <property type="molecule type" value="Genomic_DNA"/>
</dbReference>
<accession>A0A1H6MRP3</accession>
<dbReference type="InterPro" id="IPR036388">
    <property type="entry name" value="WH-like_DNA-bd_sf"/>
</dbReference>
<dbReference type="Proteomes" id="UP000198988">
    <property type="component" value="Unassembled WGS sequence"/>
</dbReference>
<evidence type="ECO:0000313" key="2">
    <source>
        <dbReference type="EMBL" id="SEI04594.1"/>
    </source>
</evidence>
<dbReference type="InterPro" id="IPR011991">
    <property type="entry name" value="ArsR-like_HTH"/>
</dbReference>
<dbReference type="InterPro" id="IPR036390">
    <property type="entry name" value="WH_DNA-bd_sf"/>
</dbReference>
<sequence>MIKINFLVDNKYFLVDNCFILVDNQVMHQSTLEIRKKIIDALRSDIVDLNNYIQRQFNISRQAVNKHLRALEEEGFLTSFGKTKNKNYQLGEIRQQSKIIKLDKKIDEFDVYSQDFEWVVENAPKNIQEIVDWGFTEILNNAIDHAQAKIVFIVLSIKEKELFLTICDDGEGIFNRIKRIKDFDSDQRVVLELSKGKLTTDDENHTGLDIFFSIEAFDFFAIYSNNHLYNFNNNTEINLEKYGFEKVFKMGDDLGFSTAVRMSIKLSSTTKLKDVFDKFAKAPEFEFDTTIVSLYLVNEKQNLVSRSQAKQATNRLEEFKFVTFDFKGIGSIGQGFADELFRVYPNKNPQISFDYVNADVEVEKMIKRVKK</sequence>
<feature type="domain" description="DUF4325" evidence="1">
    <location>
        <begin position="315"/>
        <end position="362"/>
    </location>
</feature>
<dbReference type="Gene3D" id="1.10.10.10">
    <property type="entry name" value="Winged helix-like DNA-binding domain superfamily/Winged helix DNA-binding domain"/>
    <property type="match status" value="1"/>
</dbReference>
<dbReference type="SUPFAM" id="SSF46785">
    <property type="entry name" value="Winged helix' DNA-binding domain"/>
    <property type="match status" value="1"/>
</dbReference>
<dbReference type="Gene3D" id="3.30.565.10">
    <property type="entry name" value="Histidine kinase-like ATPase, C-terminal domain"/>
    <property type="match status" value="1"/>
</dbReference>
<dbReference type="OrthoDB" id="1778336at2"/>
<organism evidence="2 3">
    <name type="scientific">Bathymodiolus azoricus thioautotrophic gill symbiont</name>
    <dbReference type="NCBI Taxonomy" id="235205"/>
    <lineage>
        <taxon>Bacteria</taxon>
        <taxon>Pseudomonadati</taxon>
        <taxon>Pseudomonadota</taxon>
        <taxon>Gammaproteobacteria</taxon>
        <taxon>sulfur-oxidizing symbionts</taxon>
    </lineage>
</organism>
<name>A0A1H6MRP3_9GAMM</name>
<dbReference type="CDD" id="cd00090">
    <property type="entry name" value="HTH_ARSR"/>
    <property type="match status" value="1"/>
</dbReference>
<proteinExistence type="predicted"/>
<evidence type="ECO:0000259" key="1">
    <source>
        <dbReference type="Pfam" id="PF14213"/>
    </source>
</evidence>
<dbReference type="InterPro" id="IPR025474">
    <property type="entry name" value="DUF4325"/>
</dbReference>
<evidence type="ECO:0000313" key="3">
    <source>
        <dbReference type="Proteomes" id="UP000198988"/>
    </source>
</evidence>
<dbReference type="RefSeq" id="WP_090718387.1">
    <property type="nucleotide sequence ID" value="NZ_CAESAP020000057.1"/>
</dbReference>
<dbReference type="InterPro" id="IPR036890">
    <property type="entry name" value="HATPase_C_sf"/>
</dbReference>
<gene>
    <name evidence="2" type="ORF">BAZSYMA_ACONTIG03026_3</name>
</gene>